<sequence length="205" mass="23371">MSPYRKICRLFILLITAIAIPNAHAQTQIIYENHFDNADVPIYKSRIFTVPEKTRAGAFAIMGDKPFQFVDSDTLGQIFPGQEFDDHRMLNDQFEAATNYEKYRESSAADPFFANQRVWMENEAEVHRKLAEYTQGIHDKLKPYLIKVPVYFEGTGAFDVRLKGNVLYVFHGSLGHNTPNTHLVPIVVFSERSVTKVKVDAALAE</sequence>
<evidence type="ECO:0000313" key="2">
    <source>
        <dbReference type="EMBL" id="AMP09487.1"/>
    </source>
</evidence>
<proteinExistence type="predicted"/>
<dbReference type="PATRIC" id="fig|279058.17.peg.1827"/>
<feature type="chain" id="PRO_5007277160" evidence="1">
    <location>
        <begin position="26"/>
        <end position="205"/>
    </location>
</feature>
<name>A0A127PP67_9BURK</name>
<dbReference type="AlphaFoldDB" id="A0A127PP67"/>
<gene>
    <name evidence="2" type="ORF">CAter282_1706</name>
</gene>
<accession>A0A127PP67</accession>
<evidence type="ECO:0000313" key="3">
    <source>
        <dbReference type="Proteomes" id="UP000071778"/>
    </source>
</evidence>
<protein>
    <submittedName>
        <fullName evidence="2">Uncharacterized protein</fullName>
    </submittedName>
</protein>
<evidence type="ECO:0000256" key="1">
    <source>
        <dbReference type="SAM" id="SignalP"/>
    </source>
</evidence>
<dbReference type="OrthoDB" id="9874709at2"/>
<dbReference type="EMBL" id="CP013235">
    <property type="protein sequence ID" value="AMP09487.1"/>
    <property type="molecule type" value="Genomic_DNA"/>
</dbReference>
<organism evidence="2 3">
    <name type="scientific">Collimonas arenae</name>
    <dbReference type="NCBI Taxonomy" id="279058"/>
    <lineage>
        <taxon>Bacteria</taxon>
        <taxon>Pseudomonadati</taxon>
        <taxon>Pseudomonadota</taxon>
        <taxon>Betaproteobacteria</taxon>
        <taxon>Burkholderiales</taxon>
        <taxon>Oxalobacteraceae</taxon>
        <taxon>Collimonas</taxon>
    </lineage>
</organism>
<reference evidence="2 3" key="1">
    <citation type="submission" date="2015-11" db="EMBL/GenBank/DDBJ databases">
        <title>Exploring the genomic traits of fungus-feeding bacterial genus Collimonas.</title>
        <authorList>
            <person name="Song C."/>
            <person name="Schmidt R."/>
            <person name="de Jager V."/>
            <person name="Krzyzanowska D."/>
            <person name="Jongedijk E."/>
            <person name="Cankar K."/>
            <person name="Beekwilder J."/>
            <person name="van Veen A."/>
            <person name="de Boer W."/>
            <person name="van Veen J.A."/>
            <person name="Garbeva P."/>
        </authorList>
    </citation>
    <scope>NUCLEOTIDE SEQUENCE [LARGE SCALE GENOMIC DNA]</scope>
    <source>
        <strain evidence="2 3">Ter282</strain>
    </source>
</reference>
<keyword evidence="1" id="KW-0732">Signal</keyword>
<dbReference type="RefSeq" id="WP_061537096.1">
    <property type="nucleotide sequence ID" value="NZ_CP013233.1"/>
</dbReference>
<keyword evidence="3" id="KW-1185">Reference proteome</keyword>
<dbReference type="Proteomes" id="UP000071778">
    <property type="component" value="Chromosome"/>
</dbReference>
<feature type="signal peptide" evidence="1">
    <location>
        <begin position="1"/>
        <end position="25"/>
    </location>
</feature>